<dbReference type="PANTHER" id="PTHR40254">
    <property type="entry name" value="BLR0577 PROTEIN"/>
    <property type="match status" value="1"/>
</dbReference>
<name>A0A3S0G6F1_9HYPH</name>
<protein>
    <recommendedName>
        <fullName evidence="1">FAD-dependent urate hydroxylase HpyO/Asp monooxygenase CreE-like FAD/NAD(P)-binding domain-containing protein</fullName>
    </recommendedName>
</protein>
<dbReference type="PANTHER" id="PTHR40254:SF1">
    <property type="entry name" value="BLR0577 PROTEIN"/>
    <property type="match status" value="1"/>
</dbReference>
<dbReference type="InterPro" id="IPR038732">
    <property type="entry name" value="HpyO/CreE_NAD-binding"/>
</dbReference>
<dbReference type="Proteomes" id="UP000278398">
    <property type="component" value="Unassembled WGS sequence"/>
</dbReference>
<dbReference type="InterPro" id="IPR036188">
    <property type="entry name" value="FAD/NAD-bd_sf"/>
</dbReference>
<gene>
    <name evidence="2" type="ORF">EJC49_19070</name>
</gene>
<dbReference type="AlphaFoldDB" id="A0A3S0G6F1"/>
<comment type="caution">
    <text evidence="2">The sequence shown here is derived from an EMBL/GenBank/DDBJ whole genome shotgun (WGS) entry which is preliminary data.</text>
</comment>
<dbReference type="SUPFAM" id="SSF51905">
    <property type="entry name" value="FAD/NAD(P)-binding domain"/>
    <property type="match status" value="1"/>
</dbReference>
<dbReference type="OrthoDB" id="6309046at2"/>
<feature type="domain" description="FAD-dependent urate hydroxylase HpyO/Asp monooxygenase CreE-like FAD/NAD(P)-binding" evidence="1">
    <location>
        <begin position="13"/>
        <end position="169"/>
    </location>
</feature>
<sequence>MRRRLNVTGLSIVVIGGGPAATAALSRLVWYRTFLNSPSVAVVQLFVPDKVFGKSAPWSTPVASHITNMPAHTLGPSSVNPEAIVEGLNLAHLTKEHNGDVYLRRDRVGDALCADLVRQIGLLRANGVSVTVHRKKVADIEPIGTDRVNVIDEEGAATTADGVLLATGNWEPDKYVHLRGTPFYAGPWQIDEVRPLFGKRLLIIGTSLSSIDLTHSWRFLGNTRPVVWGGTSGIIPGVRPLYRKPSAKLITPEFLRDFHRVNGPLSLEAVIQLAIAEIVLNGGNCDDLVKLRDRMFLEHLEQIRIGVIEARMPHPYYDALKIFDDVVHIVWDFMSEAAKDAFKQYSTLQAAIQWPAPPKNMVKLGRWIGSGFVTIRRGIREVEWDNVNDRYVATFADGQVLDFQAVADCSGIGSDIRDATCPLMASLLRRSLVKRHPRGGVIVDKDTGRIGAGGEQQLPVWVCAGSLTKGTHYLTNQLLTVTATARAGIDDMLNSLNPATARAPTKALVI</sequence>
<keyword evidence="3" id="KW-1185">Reference proteome</keyword>
<reference evidence="2 3" key="1">
    <citation type="submission" date="2018-12" db="EMBL/GenBank/DDBJ databases">
        <title>Mesorhizobium carbonis sp. nov., isolated from coal mine water.</title>
        <authorList>
            <person name="Xin W."/>
            <person name="Xu Z."/>
            <person name="Xiang F."/>
            <person name="Zhang J."/>
            <person name="Xi L."/>
            <person name="Liu J."/>
        </authorList>
    </citation>
    <scope>NUCLEOTIDE SEQUENCE [LARGE SCALE GENOMIC DNA]</scope>
    <source>
        <strain evidence="2 3">B2.3</strain>
    </source>
</reference>
<proteinExistence type="predicted"/>
<dbReference type="Pfam" id="PF13454">
    <property type="entry name" value="NAD_binding_9"/>
    <property type="match status" value="1"/>
</dbReference>
<evidence type="ECO:0000313" key="2">
    <source>
        <dbReference type="EMBL" id="RST84791.1"/>
    </source>
</evidence>
<dbReference type="InterPro" id="IPR052189">
    <property type="entry name" value="L-asp_N-monooxygenase_NS-form"/>
</dbReference>
<organism evidence="2 3">
    <name type="scientific">Aquibium carbonis</name>
    <dbReference type="NCBI Taxonomy" id="2495581"/>
    <lineage>
        <taxon>Bacteria</taxon>
        <taxon>Pseudomonadati</taxon>
        <taxon>Pseudomonadota</taxon>
        <taxon>Alphaproteobacteria</taxon>
        <taxon>Hyphomicrobiales</taxon>
        <taxon>Phyllobacteriaceae</taxon>
        <taxon>Aquibium</taxon>
    </lineage>
</organism>
<dbReference type="EMBL" id="RWKW01000075">
    <property type="protein sequence ID" value="RST84791.1"/>
    <property type="molecule type" value="Genomic_DNA"/>
</dbReference>
<accession>A0A3S0G6F1</accession>
<evidence type="ECO:0000313" key="3">
    <source>
        <dbReference type="Proteomes" id="UP000278398"/>
    </source>
</evidence>
<evidence type="ECO:0000259" key="1">
    <source>
        <dbReference type="Pfam" id="PF13454"/>
    </source>
</evidence>
<dbReference type="PRINTS" id="PR00411">
    <property type="entry name" value="PNDRDTASEI"/>
</dbReference>